<sequence>MITHLSGTQRHNKRLSRFLLHLGIAVGAFCMIYPLIWLFVASFKPLDSIFGGNANIFASGWTLRNYVDGWNALDYTFDTYFFNSFIVCLGAVVGNLISCSMAAYSFARLRFKYKVLWFALMQGSIMLPHNALMVPQYILFKNLDWVNTFLPLIVPKFLATDAFFIFLMVQFIRGLPKELDDAAKIDGCSVYGFYWRIVLPLALPALATTAIFTFIWTWSDFTSQLIYLNDSALYTMPIALRTFLDSTGNSAYGQMFAMSVLSLLPIFGFFLAFQRLLIEGVATTGLKG</sequence>
<dbReference type="RefSeq" id="WP_236031443.1">
    <property type="nucleotide sequence ID" value="NZ_BNJF01000002.1"/>
</dbReference>
<accession>A0A8J3I3Q1</accession>
<evidence type="ECO:0000256" key="2">
    <source>
        <dbReference type="ARBA" id="ARBA00022448"/>
    </source>
</evidence>
<dbReference type="PROSITE" id="PS50928">
    <property type="entry name" value="ABC_TM1"/>
    <property type="match status" value="1"/>
</dbReference>
<feature type="transmembrane region" description="Helical" evidence="7">
    <location>
        <begin position="18"/>
        <end position="40"/>
    </location>
</feature>
<evidence type="ECO:0000313" key="9">
    <source>
        <dbReference type="EMBL" id="GHO46223.1"/>
    </source>
</evidence>
<reference evidence="9" key="1">
    <citation type="submission" date="2020-10" db="EMBL/GenBank/DDBJ databases">
        <title>Taxonomic study of unclassified bacteria belonging to the class Ktedonobacteria.</title>
        <authorList>
            <person name="Yabe S."/>
            <person name="Wang C.M."/>
            <person name="Zheng Y."/>
            <person name="Sakai Y."/>
            <person name="Cavaletti L."/>
            <person name="Monciardini P."/>
            <person name="Donadio S."/>
        </authorList>
    </citation>
    <scope>NUCLEOTIDE SEQUENCE</scope>
    <source>
        <strain evidence="9">SOSP1-1</strain>
    </source>
</reference>
<dbReference type="PANTHER" id="PTHR43744:SF6">
    <property type="entry name" value="ABC TRANSPORTER PERMEASE PROTEIN YESQ-RELATED"/>
    <property type="match status" value="1"/>
</dbReference>
<dbReference type="SUPFAM" id="SSF161098">
    <property type="entry name" value="MetI-like"/>
    <property type="match status" value="1"/>
</dbReference>
<protein>
    <submittedName>
        <fullName evidence="9">ABC transporter permease</fullName>
    </submittedName>
</protein>
<keyword evidence="2 7" id="KW-0813">Transport</keyword>
<feature type="domain" description="ABC transmembrane type-1" evidence="8">
    <location>
        <begin position="81"/>
        <end position="273"/>
    </location>
</feature>
<dbReference type="GO" id="GO:0005886">
    <property type="term" value="C:plasma membrane"/>
    <property type="evidence" value="ECO:0007669"/>
    <property type="project" value="UniProtKB-SubCell"/>
</dbReference>
<keyword evidence="10" id="KW-1185">Reference proteome</keyword>
<dbReference type="Gene3D" id="1.10.3720.10">
    <property type="entry name" value="MetI-like"/>
    <property type="match status" value="1"/>
</dbReference>
<comment type="similarity">
    <text evidence="7">Belongs to the binding-protein-dependent transport system permease family.</text>
</comment>
<dbReference type="Proteomes" id="UP000612362">
    <property type="component" value="Unassembled WGS sequence"/>
</dbReference>
<dbReference type="InterPro" id="IPR000515">
    <property type="entry name" value="MetI-like"/>
</dbReference>
<dbReference type="GO" id="GO:0055085">
    <property type="term" value="P:transmembrane transport"/>
    <property type="evidence" value="ECO:0007669"/>
    <property type="project" value="InterPro"/>
</dbReference>
<evidence type="ECO:0000256" key="6">
    <source>
        <dbReference type="ARBA" id="ARBA00023136"/>
    </source>
</evidence>
<evidence type="ECO:0000256" key="3">
    <source>
        <dbReference type="ARBA" id="ARBA00022475"/>
    </source>
</evidence>
<evidence type="ECO:0000256" key="1">
    <source>
        <dbReference type="ARBA" id="ARBA00004651"/>
    </source>
</evidence>
<feature type="transmembrane region" description="Helical" evidence="7">
    <location>
        <begin position="80"/>
        <end position="104"/>
    </location>
</feature>
<evidence type="ECO:0000256" key="4">
    <source>
        <dbReference type="ARBA" id="ARBA00022692"/>
    </source>
</evidence>
<gene>
    <name evidence="9" type="ORF">KSX_43860</name>
</gene>
<comment type="caution">
    <text evidence="9">The sequence shown here is derived from an EMBL/GenBank/DDBJ whole genome shotgun (WGS) entry which is preliminary data.</text>
</comment>
<feature type="transmembrane region" description="Helical" evidence="7">
    <location>
        <begin position="193"/>
        <end position="219"/>
    </location>
</feature>
<feature type="transmembrane region" description="Helical" evidence="7">
    <location>
        <begin position="152"/>
        <end position="172"/>
    </location>
</feature>
<keyword evidence="5 7" id="KW-1133">Transmembrane helix</keyword>
<dbReference type="InterPro" id="IPR035906">
    <property type="entry name" value="MetI-like_sf"/>
</dbReference>
<feature type="transmembrane region" description="Helical" evidence="7">
    <location>
        <begin position="116"/>
        <end position="140"/>
    </location>
</feature>
<dbReference type="EMBL" id="BNJF01000002">
    <property type="protein sequence ID" value="GHO46223.1"/>
    <property type="molecule type" value="Genomic_DNA"/>
</dbReference>
<dbReference type="AlphaFoldDB" id="A0A8J3I3Q1"/>
<dbReference type="PANTHER" id="PTHR43744">
    <property type="entry name" value="ABC TRANSPORTER PERMEASE PROTEIN MG189-RELATED-RELATED"/>
    <property type="match status" value="1"/>
</dbReference>
<evidence type="ECO:0000256" key="5">
    <source>
        <dbReference type="ARBA" id="ARBA00022989"/>
    </source>
</evidence>
<dbReference type="CDD" id="cd06261">
    <property type="entry name" value="TM_PBP2"/>
    <property type="match status" value="1"/>
</dbReference>
<organism evidence="9 10">
    <name type="scientific">Ktedonospora formicarum</name>
    <dbReference type="NCBI Taxonomy" id="2778364"/>
    <lineage>
        <taxon>Bacteria</taxon>
        <taxon>Bacillati</taxon>
        <taxon>Chloroflexota</taxon>
        <taxon>Ktedonobacteria</taxon>
        <taxon>Ktedonobacterales</taxon>
        <taxon>Ktedonobacteraceae</taxon>
        <taxon>Ktedonospora</taxon>
    </lineage>
</organism>
<evidence type="ECO:0000313" key="10">
    <source>
        <dbReference type="Proteomes" id="UP000612362"/>
    </source>
</evidence>
<keyword evidence="3" id="KW-1003">Cell membrane</keyword>
<comment type="subcellular location">
    <subcellularLocation>
        <location evidence="1 7">Cell membrane</location>
        <topology evidence="1 7">Multi-pass membrane protein</topology>
    </subcellularLocation>
</comment>
<keyword evidence="4 7" id="KW-0812">Transmembrane</keyword>
<feature type="transmembrane region" description="Helical" evidence="7">
    <location>
        <begin position="256"/>
        <end position="278"/>
    </location>
</feature>
<proteinExistence type="inferred from homology"/>
<dbReference type="Pfam" id="PF00528">
    <property type="entry name" value="BPD_transp_1"/>
    <property type="match status" value="1"/>
</dbReference>
<keyword evidence="6 7" id="KW-0472">Membrane</keyword>
<name>A0A8J3I3Q1_9CHLR</name>
<evidence type="ECO:0000259" key="8">
    <source>
        <dbReference type="PROSITE" id="PS50928"/>
    </source>
</evidence>
<evidence type="ECO:0000256" key="7">
    <source>
        <dbReference type="RuleBase" id="RU363032"/>
    </source>
</evidence>